<reference evidence="1" key="1">
    <citation type="submission" date="2022-03" db="EMBL/GenBank/DDBJ databases">
        <authorList>
            <person name="Martin H S."/>
        </authorList>
    </citation>
    <scope>NUCLEOTIDE SEQUENCE</scope>
</reference>
<sequence length="113" mass="13006">MSFNVQEFCVFTRKTISRIEKNPNVFGVLYFHNEYPELCTLPEIMAKTLITKLPDFTTAICHAVTDIDVTDKPIAYRIETKHNEIAVVMDNEFTACVVHKSMCKNQSNETNEE</sequence>
<gene>
    <name evidence="1" type="ORF">IPOD504_LOCUS9939</name>
</gene>
<dbReference type="SUPFAM" id="SSF103196">
    <property type="entry name" value="Roadblock/LC7 domain"/>
    <property type="match status" value="1"/>
</dbReference>
<evidence type="ECO:0000313" key="2">
    <source>
        <dbReference type="Proteomes" id="UP000837857"/>
    </source>
</evidence>
<dbReference type="Proteomes" id="UP000837857">
    <property type="component" value="Chromosome 24"/>
</dbReference>
<proteinExistence type="predicted"/>
<dbReference type="EMBL" id="OW152836">
    <property type="protein sequence ID" value="CAH2057021.1"/>
    <property type="molecule type" value="Genomic_DNA"/>
</dbReference>
<organism evidence="1 2">
    <name type="scientific">Iphiclides podalirius</name>
    <name type="common">scarce swallowtail</name>
    <dbReference type="NCBI Taxonomy" id="110791"/>
    <lineage>
        <taxon>Eukaryota</taxon>
        <taxon>Metazoa</taxon>
        <taxon>Ecdysozoa</taxon>
        <taxon>Arthropoda</taxon>
        <taxon>Hexapoda</taxon>
        <taxon>Insecta</taxon>
        <taxon>Pterygota</taxon>
        <taxon>Neoptera</taxon>
        <taxon>Endopterygota</taxon>
        <taxon>Lepidoptera</taxon>
        <taxon>Glossata</taxon>
        <taxon>Ditrysia</taxon>
        <taxon>Papilionoidea</taxon>
        <taxon>Papilionidae</taxon>
        <taxon>Papilioninae</taxon>
        <taxon>Iphiclides</taxon>
    </lineage>
</organism>
<keyword evidence="2" id="KW-1185">Reference proteome</keyword>
<protein>
    <submittedName>
        <fullName evidence="1">Uncharacterized protein</fullName>
    </submittedName>
</protein>
<dbReference type="Gene3D" id="3.30.450.30">
    <property type="entry name" value="Dynein light chain 2a, cytoplasmic"/>
    <property type="match status" value="1"/>
</dbReference>
<evidence type="ECO:0000313" key="1">
    <source>
        <dbReference type="EMBL" id="CAH2057021.1"/>
    </source>
</evidence>
<feature type="non-terminal residue" evidence="1">
    <location>
        <position position="113"/>
    </location>
</feature>
<name>A0ABN8IGI4_9NEOP</name>
<accession>A0ABN8IGI4</accession>